<reference evidence="2" key="1">
    <citation type="submission" date="2019-07" db="EMBL/GenBank/DDBJ databases">
        <title>De Novo Assembly of kiwifruit Actinidia rufa.</title>
        <authorList>
            <person name="Sugita-Konishi S."/>
            <person name="Sato K."/>
            <person name="Mori E."/>
            <person name="Abe Y."/>
            <person name="Kisaki G."/>
            <person name="Hamano K."/>
            <person name="Suezawa K."/>
            <person name="Otani M."/>
            <person name="Fukuda T."/>
            <person name="Manabe T."/>
            <person name="Gomi K."/>
            <person name="Tabuchi M."/>
            <person name="Akimitsu K."/>
            <person name="Kataoka I."/>
        </authorList>
    </citation>
    <scope>NUCLEOTIDE SEQUENCE [LARGE SCALE GENOMIC DNA]</scope>
    <source>
        <strain evidence="2">cv. Fuchu</strain>
    </source>
</reference>
<evidence type="ECO:0008006" key="3">
    <source>
        <dbReference type="Google" id="ProtNLM"/>
    </source>
</evidence>
<accession>A0A7J0DEZ4</accession>
<organism evidence="1 2">
    <name type="scientific">Actinidia rufa</name>
    <dbReference type="NCBI Taxonomy" id="165716"/>
    <lineage>
        <taxon>Eukaryota</taxon>
        <taxon>Viridiplantae</taxon>
        <taxon>Streptophyta</taxon>
        <taxon>Embryophyta</taxon>
        <taxon>Tracheophyta</taxon>
        <taxon>Spermatophyta</taxon>
        <taxon>Magnoliopsida</taxon>
        <taxon>eudicotyledons</taxon>
        <taxon>Gunneridae</taxon>
        <taxon>Pentapetalae</taxon>
        <taxon>asterids</taxon>
        <taxon>Ericales</taxon>
        <taxon>Actinidiaceae</taxon>
        <taxon>Actinidia</taxon>
    </lineage>
</organism>
<evidence type="ECO:0000313" key="1">
    <source>
        <dbReference type="EMBL" id="GFS33694.1"/>
    </source>
</evidence>
<keyword evidence="2" id="KW-1185">Reference proteome</keyword>
<protein>
    <recommendedName>
        <fullName evidence="3">Pectin lyase-like superfamily protein</fullName>
    </recommendedName>
</protein>
<dbReference type="EMBL" id="BJWL01000193">
    <property type="protein sequence ID" value="GFS33694.1"/>
    <property type="molecule type" value="Genomic_DNA"/>
</dbReference>
<evidence type="ECO:0000313" key="2">
    <source>
        <dbReference type="Proteomes" id="UP000585474"/>
    </source>
</evidence>
<comment type="caution">
    <text evidence="1">The sequence shown here is derived from an EMBL/GenBank/DDBJ whole genome shotgun (WGS) entry which is preliminary data.</text>
</comment>
<sequence>MVSAWKGAFASADPSRVVIAKGTYMVGPVKFQGPCKAPIAIQAQGSLKSLSANHSNGERNACIFNNKARDWGQIWILEGKGMLEFSIIKLGIWALFSNALKEMFLLKDGGEYCRRAGAWPVAAD</sequence>
<dbReference type="OrthoDB" id="850923at2759"/>
<dbReference type="InterPro" id="IPR011050">
    <property type="entry name" value="Pectin_lyase_fold/virulence"/>
</dbReference>
<dbReference type="Proteomes" id="UP000585474">
    <property type="component" value="Unassembled WGS sequence"/>
</dbReference>
<name>A0A7J0DEZ4_9ERIC</name>
<gene>
    <name evidence="1" type="ORF">Acr_00g0030100</name>
</gene>
<proteinExistence type="predicted"/>
<dbReference type="AlphaFoldDB" id="A0A7J0DEZ4"/>
<dbReference type="SUPFAM" id="SSF51126">
    <property type="entry name" value="Pectin lyase-like"/>
    <property type="match status" value="1"/>
</dbReference>